<comment type="caution">
    <text evidence="1">The sequence shown here is derived from an EMBL/GenBank/DDBJ whole genome shotgun (WGS) entry which is preliminary data.</text>
</comment>
<dbReference type="AlphaFoldDB" id="A0A814TRF6"/>
<organism evidence="1 3">
    <name type="scientific">Rotaria sordida</name>
    <dbReference type="NCBI Taxonomy" id="392033"/>
    <lineage>
        <taxon>Eukaryota</taxon>
        <taxon>Metazoa</taxon>
        <taxon>Spiralia</taxon>
        <taxon>Gnathifera</taxon>
        <taxon>Rotifera</taxon>
        <taxon>Eurotatoria</taxon>
        <taxon>Bdelloidea</taxon>
        <taxon>Philodinida</taxon>
        <taxon>Philodinidae</taxon>
        <taxon>Rotaria</taxon>
    </lineage>
</organism>
<keyword evidence="4" id="KW-1185">Reference proteome</keyword>
<dbReference type="EMBL" id="CAJNOH010001024">
    <property type="protein sequence ID" value="CAF1164887.1"/>
    <property type="molecule type" value="Genomic_DNA"/>
</dbReference>
<accession>A0A814TRF6</accession>
<sequence length="87" mass="10539">MFNLAFDDGDHQLYSVLNVVDVKNEKYYIELCRVGEIRDYNETSLYVEENLFTCFHKSYDKLKTKLTREWKFQYDIKDVLLKSILNQ</sequence>
<evidence type="ECO:0000313" key="1">
    <source>
        <dbReference type="EMBL" id="CAF1164887.1"/>
    </source>
</evidence>
<protein>
    <submittedName>
        <fullName evidence="1">Uncharacterized protein</fullName>
    </submittedName>
</protein>
<evidence type="ECO:0000313" key="3">
    <source>
        <dbReference type="Proteomes" id="UP000663854"/>
    </source>
</evidence>
<name>A0A814TRF6_9BILA</name>
<gene>
    <name evidence="2" type="ORF">JXQ802_LOCUS35599</name>
    <name evidence="1" type="ORF">PYM288_LOCUS22951</name>
</gene>
<reference evidence="1" key="1">
    <citation type="submission" date="2021-02" db="EMBL/GenBank/DDBJ databases">
        <authorList>
            <person name="Nowell W R."/>
        </authorList>
    </citation>
    <scope>NUCLEOTIDE SEQUENCE</scope>
</reference>
<evidence type="ECO:0000313" key="4">
    <source>
        <dbReference type="Proteomes" id="UP000663870"/>
    </source>
</evidence>
<dbReference type="Proteomes" id="UP000663870">
    <property type="component" value="Unassembled WGS sequence"/>
</dbReference>
<proteinExistence type="predicted"/>
<evidence type="ECO:0000313" key="2">
    <source>
        <dbReference type="EMBL" id="CAF1416515.1"/>
    </source>
</evidence>
<dbReference type="Proteomes" id="UP000663854">
    <property type="component" value="Unassembled WGS sequence"/>
</dbReference>
<dbReference type="EMBL" id="CAJNOL010001770">
    <property type="protein sequence ID" value="CAF1416515.1"/>
    <property type="molecule type" value="Genomic_DNA"/>
</dbReference>